<dbReference type="Pfam" id="PF00083">
    <property type="entry name" value="Sugar_tr"/>
    <property type="match status" value="1"/>
</dbReference>
<dbReference type="PROSITE" id="PS00217">
    <property type="entry name" value="SUGAR_TRANSPORT_2"/>
    <property type="match status" value="1"/>
</dbReference>
<feature type="domain" description="Major facilitator superfamily (MFS) profile" evidence="16">
    <location>
        <begin position="18"/>
        <end position="460"/>
    </location>
</feature>
<dbReference type="PRINTS" id="PR00171">
    <property type="entry name" value="SUGRTRNSPORT"/>
</dbReference>
<reference evidence="17" key="1">
    <citation type="submission" date="2024-06" db="UniProtKB">
        <authorList>
            <consortium name="RefSeq"/>
        </authorList>
    </citation>
    <scope>NUCLEOTIDE SEQUENCE [LARGE SCALE GENOMIC DNA]</scope>
</reference>
<dbReference type="PANTHER" id="PTHR23503">
    <property type="entry name" value="SOLUTE CARRIER FAMILY 2"/>
    <property type="match status" value="1"/>
</dbReference>
<evidence type="ECO:0000256" key="7">
    <source>
        <dbReference type="ARBA" id="ARBA00022475"/>
    </source>
</evidence>
<dbReference type="InterPro" id="IPR003663">
    <property type="entry name" value="Sugar/inositol_transpt"/>
</dbReference>
<evidence type="ECO:0000256" key="9">
    <source>
        <dbReference type="ARBA" id="ARBA00022692"/>
    </source>
</evidence>
<dbReference type="InterPro" id="IPR005828">
    <property type="entry name" value="MFS_sugar_transport-like"/>
</dbReference>
<dbReference type="InterPro" id="IPR036259">
    <property type="entry name" value="MFS_trans_sf"/>
</dbReference>
<dbReference type="GO" id="GO:0046323">
    <property type="term" value="P:D-glucose import"/>
    <property type="evidence" value="ECO:0007669"/>
    <property type="project" value="TreeGrafter"/>
</dbReference>
<evidence type="ECO:0000256" key="1">
    <source>
        <dbReference type="ARBA" id="ARBA00000590"/>
    </source>
</evidence>
<dbReference type="GO" id="GO:0055056">
    <property type="term" value="F:D-glucose transmembrane transporter activity"/>
    <property type="evidence" value="ECO:0007669"/>
    <property type="project" value="TreeGrafter"/>
</dbReference>
<evidence type="ECO:0000259" key="16">
    <source>
        <dbReference type="PROSITE" id="PS50850"/>
    </source>
</evidence>
<reference evidence="18" key="2">
    <citation type="submission" date="2025-08" db="UniProtKB">
        <authorList>
            <consortium name="RefSeq"/>
        </authorList>
    </citation>
    <scope>IDENTIFICATION</scope>
</reference>
<evidence type="ECO:0000256" key="12">
    <source>
        <dbReference type="ARBA" id="ARBA00029961"/>
    </source>
</evidence>
<feature type="transmembrane region" description="Helical" evidence="15">
    <location>
        <begin position="188"/>
        <end position="210"/>
    </location>
</feature>
<dbReference type="NCBIfam" id="TIGR00879">
    <property type="entry name" value="SP"/>
    <property type="match status" value="1"/>
</dbReference>
<evidence type="ECO:0000256" key="6">
    <source>
        <dbReference type="ARBA" id="ARBA00022448"/>
    </source>
</evidence>
<comment type="similarity">
    <text evidence="4">Belongs to the major facilitator superfamily. Sugar transporter (TC 2.A.1.1) family. Glucose transporter subfamily.</text>
</comment>
<evidence type="ECO:0000256" key="8">
    <source>
        <dbReference type="ARBA" id="ARBA00022597"/>
    </source>
</evidence>
<sequence>MGSLLSDLAQYRLLIQLIFVLGIGGTFHHGFHIAVINAPSLYIKSFINDTWQKRYNSTMDEKTLTVLWSSVVSFYSVGGLLGSLMTEYLTGKYGKMKCQLWNNVLVLAAALLMGFCRMADSFEMILIGRLLYGFSAGFGLNIHMQYLGEIAPKRLRGLTNSTATIFATVGKLVGQILGLSEILGTKSWWPLLLAITSITALIQLVTLPCFPETPAYLLIQKEDTESCRKVMKQLWGNKDHQEELADLLKEKDLRKTKSQMTPLDLLRDRSLRWQQYLMLTMVLTIQLSGVNAIYFYSYDVFHTAGFSLEEIPYLTLGIGASETIATVLCWSLIERMGRKTLLLCGYGLMAFSLGLLTVTLSLKDYYSWIPYCSLGLIFLYILFFGSGTGASVAIISEIFTQSSRAAAFVFIGSFTWVGIYLIAMIFPFIVESMGQYCFLIFLSCIVSSWIVIFLFLPETKAKSSLEIMMEFNKLNFGSEHIRSTSENPHEASEKCSRL</sequence>
<dbReference type="InterPro" id="IPR020846">
    <property type="entry name" value="MFS_dom"/>
</dbReference>
<protein>
    <recommendedName>
        <fullName evidence="5">Solute carrier family 2, facilitated glucose transporter member 5</fullName>
    </recommendedName>
    <alternativeName>
        <fullName evidence="13">Fructose transporter</fullName>
    </alternativeName>
    <alternativeName>
        <fullName evidence="12">Glucose transporter type 5, small intestine</fullName>
    </alternativeName>
</protein>
<keyword evidence="8" id="KW-0762">Sugar transport</keyword>
<comment type="subcellular location">
    <subcellularLocation>
        <location evidence="2">Cell membrane</location>
        <location evidence="2">Sarcolemma</location>
    </subcellularLocation>
    <subcellularLocation>
        <location evidence="3">Cell membrane</location>
        <topology evidence="3">Multi-pass membrane protein</topology>
    </subcellularLocation>
</comment>
<dbReference type="GO" id="GO:0042383">
    <property type="term" value="C:sarcolemma"/>
    <property type="evidence" value="ECO:0007669"/>
    <property type="project" value="UniProtKB-SubCell"/>
</dbReference>
<evidence type="ECO:0000256" key="2">
    <source>
        <dbReference type="ARBA" id="ARBA00004135"/>
    </source>
</evidence>
<dbReference type="OrthoDB" id="4142200at2759"/>
<organism evidence="17 18">
    <name type="scientific">Microcaecilia unicolor</name>
    <dbReference type="NCBI Taxonomy" id="1415580"/>
    <lineage>
        <taxon>Eukaryota</taxon>
        <taxon>Metazoa</taxon>
        <taxon>Chordata</taxon>
        <taxon>Craniata</taxon>
        <taxon>Vertebrata</taxon>
        <taxon>Euteleostomi</taxon>
        <taxon>Amphibia</taxon>
        <taxon>Gymnophiona</taxon>
        <taxon>Siphonopidae</taxon>
        <taxon>Microcaecilia</taxon>
    </lineage>
</organism>
<keyword evidence="11 15" id="KW-0472">Membrane</keyword>
<keyword evidence="7" id="KW-1003">Cell membrane</keyword>
<evidence type="ECO:0000256" key="10">
    <source>
        <dbReference type="ARBA" id="ARBA00022989"/>
    </source>
</evidence>
<evidence type="ECO:0000256" key="3">
    <source>
        <dbReference type="ARBA" id="ARBA00004651"/>
    </source>
</evidence>
<keyword evidence="6 14" id="KW-0813">Transport</keyword>
<keyword evidence="9 15" id="KW-0812">Transmembrane</keyword>
<keyword evidence="17" id="KW-1185">Reference proteome</keyword>
<name>A0A6P7ZC25_9AMPH</name>
<gene>
    <name evidence="18" type="primary">LOC115480574</name>
</gene>
<dbReference type="GO" id="GO:0070837">
    <property type="term" value="P:dehydroascorbic acid transport"/>
    <property type="evidence" value="ECO:0007669"/>
    <property type="project" value="TreeGrafter"/>
</dbReference>
<feature type="transmembrane region" description="Helical" evidence="15">
    <location>
        <begin position="340"/>
        <end position="362"/>
    </location>
</feature>
<feature type="transmembrane region" description="Helical" evidence="15">
    <location>
        <begin position="64"/>
        <end position="85"/>
    </location>
</feature>
<dbReference type="PROSITE" id="PS50850">
    <property type="entry name" value="MFS"/>
    <property type="match status" value="1"/>
</dbReference>
<evidence type="ECO:0000256" key="4">
    <source>
        <dbReference type="ARBA" id="ARBA00007004"/>
    </source>
</evidence>
<dbReference type="Gene3D" id="1.20.1250.20">
    <property type="entry name" value="MFS general substrate transporter like domains"/>
    <property type="match status" value="1"/>
</dbReference>
<dbReference type="InterPro" id="IPR045263">
    <property type="entry name" value="GLUT"/>
</dbReference>
<evidence type="ECO:0000256" key="5">
    <source>
        <dbReference type="ARBA" id="ARBA00015973"/>
    </source>
</evidence>
<comment type="catalytic activity">
    <reaction evidence="1">
        <text>D-fructose(out) = D-fructose(in)</text>
        <dbReference type="Rhea" id="RHEA:60372"/>
        <dbReference type="ChEBI" id="CHEBI:37721"/>
    </reaction>
</comment>
<feature type="transmembrane region" description="Helical" evidence="15">
    <location>
        <begin position="276"/>
        <end position="296"/>
    </location>
</feature>
<feature type="transmembrane region" description="Helical" evidence="15">
    <location>
        <begin position="130"/>
        <end position="148"/>
    </location>
</feature>
<feature type="transmembrane region" description="Helical" evidence="15">
    <location>
        <begin position="13"/>
        <end position="43"/>
    </location>
</feature>
<feature type="transmembrane region" description="Helical" evidence="15">
    <location>
        <begin position="311"/>
        <end position="333"/>
    </location>
</feature>
<evidence type="ECO:0000256" key="15">
    <source>
        <dbReference type="SAM" id="Phobius"/>
    </source>
</evidence>
<keyword evidence="10 15" id="KW-1133">Transmembrane helix</keyword>
<dbReference type="RefSeq" id="XP_030075213.1">
    <property type="nucleotide sequence ID" value="XM_030219353.1"/>
</dbReference>
<accession>A0A6P7ZC25</accession>
<dbReference type="GeneID" id="115480574"/>
<feature type="transmembrane region" description="Helical" evidence="15">
    <location>
        <begin position="407"/>
        <end position="430"/>
    </location>
</feature>
<dbReference type="KEGG" id="muo:115480574"/>
<proteinExistence type="inferred from homology"/>
<evidence type="ECO:0000256" key="11">
    <source>
        <dbReference type="ARBA" id="ARBA00023136"/>
    </source>
</evidence>
<evidence type="ECO:0000313" key="17">
    <source>
        <dbReference type="Proteomes" id="UP000515156"/>
    </source>
</evidence>
<dbReference type="SUPFAM" id="SSF103473">
    <property type="entry name" value="MFS general substrate transporter"/>
    <property type="match status" value="1"/>
</dbReference>
<dbReference type="FunFam" id="1.20.1250.20:FF:001511">
    <property type="entry name" value="Solute carrier family 2, facilitated glucose transporter member 5"/>
    <property type="match status" value="1"/>
</dbReference>
<dbReference type="InParanoid" id="A0A6P7ZC25"/>
<feature type="transmembrane region" description="Helical" evidence="15">
    <location>
        <begin position="100"/>
        <end position="118"/>
    </location>
</feature>
<dbReference type="AlphaFoldDB" id="A0A6P7ZC25"/>
<evidence type="ECO:0000256" key="13">
    <source>
        <dbReference type="ARBA" id="ARBA00031099"/>
    </source>
</evidence>
<dbReference type="GO" id="GO:1990539">
    <property type="term" value="P:fructose import across plasma membrane"/>
    <property type="evidence" value="ECO:0007669"/>
    <property type="project" value="UniProtKB-ARBA"/>
</dbReference>
<evidence type="ECO:0000256" key="14">
    <source>
        <dbReference type="RuleBase" id="RU003346"/>
    </source>
</evidence>
<feature type="transmembrane region" description="Helical" evidence="15">
    <location>
        <begin position="368"/>
        <end position="395"/>
    </location>
</feature>
<dbReference type="InterPro" id="IPR005829">
    <property type="entry name" value="Sugar_transporter_CS"/>
</dbReference>
<feature type="transmembrane region" description="Helical" evidence="15">
    <location>
        <begin position="436"/>
        <end position="456"/>
    </location>
</feature>
<evidence type="ECO:0000313" key="18">
    <source>
        <dbReference type="RefSeq" id="XP_030075213.1"/>
    </source>
</evidence>
<dbReference type="PANTHER" id="PTHR23503:SF54">
    <property type="entry name" value="MAJOR FACILITATOR SUPERFAMILY (MFS) PROFILE DOMAIN-CONTAINING PROTEIN"/>
    <property type="match status" value="1"/>
</dbReference>
<dbReference type="Proteomes" id="UP000515156">
    <property type="component" value="Chromosome 11"/>
</dbReference>
<dbReference type="GO" id="GO:0005353">
    <property type="term" value="F:fructose transmembrane transporter activity"/>
    <property type="evidence" value="ECO:0007669"/>
    <property type="project" value="UniProtKB-ARBA"/>
</dbReference>